<evidence type="ECO:0000256" key="2">
    <source>
        <dbReference type="ARBA" id="ARBA00009045"/>
    </source>
</evidence>
<evidence type="ECO:0000259" key="9">
    <source>
        <dbReference type="Pfam" id="PF01694"/>
    </source>
</evidence>
<comment type="similarity">
    <text evidence="2 7">Belongs to the peptidase S54 family.</text>
</comment>
<organism evidence="10 11">
    <name type="scientific">Nitzschia inconspicua</name>
    <dbReference type="NCBI Taxonomy" id="303405"/>
    <lineage>
        <taxon>Eukaryota</taxon>
        <taxon>Sar</taxon>
        <taxon>Stramenopiles</taxon>
        <taxon>Ochrophyta</taxon>
        <taxon>Bacillariophyta</taxon>
        <taxon>Bacillariophyceae</taxon>
        <taxon>Bacillariophycidae</taxon>
        <taxon>Bacillariales</taxon>
        <taxon>Bacillariaceae</taxon>
        <taxon>Nitzschia</taxon>
    </lineage>
</organism>
<feature type="transmembrane region" description="Helical" evidence="7">
    <location>
        <begin position="463"/>
        <end position="485"/>
    </location>
</feature>
<evidence type="ECO:0000313" key="11">
    <source>
        <dbReference type="Proteomes" id="UP000693970"/>
    </source>
</evidence>
<keyword evidence="7" id="KW-0472">Membrane</keyword>
<dbReference type="OrthoDB" id="418595at2759"/>
<dbReference type="Pfam" id="PF01694">
    <property type="entry name" value="Rhomboid"/>
    <property type="match status" value="1"/>
</dbReference>
<keyword evidence="4 7" id="KW-0645">Protease</keyword>
<feature type="domain" description="Peptidase S54 rhomboid" evidence="9">
    <location>
        <begin position="518"/>
        <end position="664"/>
    </location>
</feature>
<feature type="region of interest" description="Disordered" evidence="8">
    <location>
        <begin position="91"/>
        <end position="188"/>
    </location>
</feature>
<feature type="compositionally biased region" description="Polar residues" evidence="8">
    <location>
        <begin position="117"/>
        <end position="140"/>
    </location>
</feature>
<dbReference type="GO" id="GO:0006508">
    <property type="term" value="P:proteolysis"/>
    <property type="evidence" value="ECO:0007669"/>
    <property type="project" value="UniProtKB-KW"/>
</dbReference>
<evidence type="ECO:0000256" key="6">
    <source>
        <dbReference type="ARBA" id="ARBA00022825"/>
    </source>
</evidence>
<dbReference type="InterPro" id="IPR002610">
    <property type="entry name" value="Peptidase_S54_rhomboid-like"/>
</dbReference>
<protein>
    <recommendedName>
        <fullName evidence="3">rhomboid protease</fullName>
        <ecNumber evidence="3">3.4.21.105</ecNumber>
    </recommendedName>
</protein>
<comment type="caution">
    <text evidence="10">The sequence shown here is derived from an EMBL/GenBank/DDBJ whole genome shotgun (WGS) entry which is preliminary data.</text>
</comment>
<dbReference type="InterPro" id="IPR022764">
    <property type="entry name" value="Peptidase_S54_rhomboid_dom"/>
</dbReference>
<evidence type="ECO:0000256" key="5">
    <source>
        <dbReference type="ARBA" id="ARBA00022801"/>
    </source>
</evidence>
<accession>A0A9K3LNL4</accession>
<reference evidence="10" key="1">
    <citation type="journal article" date="2021" name="Sci. Rep.">
        <title>Diploid genomic architecture of Nitzschia inconspicua, an elite biomass production diatom.</title>
        <authorList>
            <person name="Oliver A."/>
            <person name="Podell S."/>
            <person name="Pinowska A."/>
            <person name="Traller J.C."/>
            <person name="Smith S.R."/>
            <person name="McClure R."/>
            <person name="Beliaev A."/>
            <person name="Bohutskyi P."/>
            <person name="Hill E.A."/>
            <person name="Rabines A."/>
            <person name="Zheng H."/>
            <person name="Allen L.Z."/>
            <person name="Kuo A."/>
            <person name="Grigoriev I.V."/>
            <person name="Allen A.E."/>
            <person name="Hazlebeck D."/>
            <person name="Allen E.E."/>
        </authorList>
    </citation>
    <scope>NUCLEOTIDE SEQUENCE</scope>
    <source>
        <strain evidence="10">Hildebrandi</strain>
    </source>
</reference>
<feature type="transmembrane region" description="Helical" evidence="7">
    <location>
        <begin position="622"/>
        <end position="642"/>
    </location>
</feature>
<evidence type="ECO:0000256" key="4">
    <source>
        <dbReference type="ARBA" id="ARBA00022670"/>
    </source>
</evidence>
<dbReference type="GO" id="GO:0004252">
    <property type="term" value="F:serine-type endopeptidase activity"/>
    <property type="evidence" value="ECO:0007669"/>
    <property type="project" value="InterPro"/>
</dbReference>
<dbReference type="EC" id="3.4.21.105" evidence="3"/>
<dbReference type="GO" id="GO:0016020">
    <property type="term" value="C:membrane"/>
    <property type="evidence" value="ECO:0007669"/>
    <property type="project" value="UniProtKB-SubCell"/>
</dbReference>
<dbReference type="PANTHER" id="PTHR22936:SF69">
    <property type="entry name" value="RHOMBOID-LIKE PROTEIN"/>
    <property type="match status" value="1"/>
</dbReference>
<feature type="transmembrane region" description="Helical" evidence="7">
    <location>
        <begin position="588"/>
        <end position="610"/>
    </location>
</feature>
<dbReference type="PANTHER" id="PTHR22936">
    <property type="entry name" value="RHOMBOID-RELATED"/>
    <property type="match status" value="1"/>
</dbReference>
<reference evidence="10" key="2">
    <citation type="submission" date="2021-04" db="EMBL/GenBank/DDBJ databases">
        <authorList>
            <person name="Podell S."/>
        </authorList>
    </citation>
    <scope>NUCLEOTIDE SEQUENCE</scope>
    <source>
        <strain evidence="10">Hildebrandi</strain>
    </source>
</reference>
<feature type="transmembrane region" description="Helical" evidence="7">
    <location>
        <begin position="527"/>
        <end position="547"/>
    </location>
</feature>
<keyword evidence="5 7" id="KW-0378">Hydrolase</keyword>
<dbReference type="AlphaFoldDB" id="A0A9K3LNL4"/>
<proteinExistence type="inferred from homology"/>
<evidence type="ECO:0000256" key="7">
    <source>
        <dbReference type="RuleBase" id="RU362115"/>
    </source>
</evidence>
<feature type="transmembrane region" description="Helical" evidence="7">
    <location>
        <begin position="687"/>
        <end position="708"/>
    </location>
</feature>
<dbReference type="EMBL" id="JAGRRH010000009">
    <property type="protein sequence ID" value="KAG7364056.1"/>
    <property type="molecule type" value="Genomic_DNA"/>
</dbReference>
<sequence>MSSYNKNIKDADYIQPWWLGGNDDDLHKTAYEDDLPADADDDALISTTSSMAVVETTNKRFDRSTGYQNSHERGHTINSIVEEEKYCDHMDQPLSSSQYQIKSVRRDKKVRGGEAIKTSSKPKLSLEENASSNATSQKPHSPSLPADSRTSNSSSSRTDEQRQSKSLAQSSSSSPTREKLRAWTETGKSKLRHAVDKIKSTNVLPANKNGSKTIRWTCKACTYLNVRERLSISTHPSSSHLACEICGTPNEGESRISHQRSFLAATVYQDDNPCDPSDVVDLTLTDERENNMATGSATIKRESSVVILPFMSAFQRLFFQKRQNSATSAETCPAGASDDFEQTRQQNGLDNRSEAASSSLESGRVYSVAELVASLGAVDGDVDLPPALERRVRDFKFAQNKRRERHGDQRPWGIYGLYAHLSDIRADLEWAEDAAWRRQRGQPYLSWRDFDKSRDKGFHNRPWFTYGVLALCTIMMFVTLGVNGWKFEPLNINPLIGPSSETLIKCGARDTNLIVNEAQWYRLFTPMILHAGLVHYVINMLALYFIGGAVEQSHGFASAAVLFIIPAVGGNILSAICLPQYISVGASGGIFGLIGGCVADICLNWNLLFLKTTTDANARLRHFYVLLWLGMDILLNCLLGFTPFVDNFTHLGGFMYGFCCGISTIERLAVGFFGINADKCSRLGSTFMRFFGLIISIIAIMVTTVVLVQSDGVTSPCPGCRYISCIPFPPNAKEKWWYCDDCDVVIADLYQSSGGLYEQINLFCPNGEVEEIQIAGDGIHDKEVLRRALPSYCRAHCDEVFASNQQ</sequence>
<feature type="compositionally biased region" description="Polar residues" evidence="8">
    <location>
        <begin position="343"/>
        <end position="356"/>
    </location>
</feature>
<keyword evidence="11" id="KW-1185">Reference proteome</keyword>
<keyword evidence="7" id="KW-1133">Transmembrane helix</keyword>
<keyword evidence="7" id="KW-0812">Transmembrane</keyword>
<comment type="subcellular location">
    <subcellularLocation>
        <location evidence="7">Membrane</location>
        <topology evidence="7">Multi-pass membrane protein</topology>
    </subcellularLocation>
</comment>
<dbReference type="Proteomes" id="UP000693970">
    <property type="component" value="Unassembled WGS sequence"/>
</dbReference>
<evidence type="ECO:0000256" key="1">
    <source>
        <dbReference type="ARBA" id="ARBA00000156"/>
    </source>
</evidence>
<feature type="transmembrane region" description="Helical" evidence="7">
    <location>
        <begin position="654"/>
        <end position="675"/>
    </location>
</feature>
<comment type="catalytic activity">
    <reaction evidence="1 7">
        <text>Cleaves type-1 transmembrane domains using a catalytic dyad composed of serine and histidine that are contributed by different transmembrane domains.</text>
        <dbReference type="EC" id="3.4.21.105"/>
    </reaction>
</comment>
<evidence type="ECO:0000256" key="8">
    <source>
        <dbReference type="SAM" id="MobiDB-lite"/>
    </source>
</evidence>
<comment type="function">
    <text evidence="7">Serine protease involved in intramembrane proteolysis.</text>
</comment>
<gene>
    <name evidence="10" type="ORF">IV203_037258</name>
</gene>
<keyword evidence="6 7" id="KW-0720">Serine protease</keyword>
<evidence type="ECO:0000256" key="3">
    <source>
        <dbReference type="ARBA" id="ARBA00013039"/>
    </source>
</evidence>
<name>A0A9K3LNL4_9STRA</name>
<feature type="region of interest" description="Disordered" evidence="8">
    <location>
        <begin position="329"/>
        <end position="356"/>
    </location>
</feature>
<evidence type="ECO:0000313" key="10">
    <source>
        <dbReference type="EMBL" id="KAG7364056.1"/>
    </source>
</evidence>
<feature type="compositionally biased region" description="Low complexity" evidence="8">
    <location>
        <begin position="164"/>
        <end position="174"/>
    </location>
</feature>
<feature type="transmembrane region" description="Helical" evidence="7">
    <location>
        <begin position="559"/>
        <end position="582"/>
    </location>
</feature>